<sequence length="512" mass="56175">MAYYDKETSDELKDKFKDLAVPTGDDFSGLVSYFDKGLQGMDEALPQTITIADGTVTPEKTTFASESGYKNEIDSSKITQERYYNGTSVGSLSKGDATYGTIAIDLIPGEPYLLFGASGSLSFVYDGTSLTKLSSFTGYSSYLNTGSGLSSDYVHKFKAPLGATTIYISARIGLATMLPTMLFRTGDSLFLKDYVPYNTYLNRKLTIKDLQEPLAEKALSLIPKNRIHVKKDGTGDFTSLVTAVRSISDSSIDNVYDIYVYDNHDIIDELGGRTFAESLTNSSDRASLYVPEYVNIIAIGKKELSLKLNPSWNVNYNAIKALSVLEVSKGNNVFENLTFVARNARYAVHDESNGKCPNSKVIYNNCEFIHEGNDDFSGDTTGQWLSCCGFGSGMSSGVNREFYNCKFKSKSYYPFSCHDNANFSYGASLNIFNCEFENEGGNSTYAEDIKLSTYSTGNAIDTASINNTLIKSVLVRNEVAGQPANRWEVKGSGNYQTKLAESGKAVPFTITF</sequence>
<evidence type="ECO:0000313" key="2">
    <source>
        <dbReference type="Proteomes" id="UP000240377"/>
    </source>
</evidence>
<reference evidence="1" key="1">
    <citation type="submission" date="2018-01" db="EMBL/GenBank/DDBJ databases">
        <title>Lactobacillus phages that infect wine-derived L. plantarum strains.</title>
        <authorList>
            <person name="Kyrkou I."/>
            <person name="Hestbjerg Hansen L."/>
        </authorList>
    </citation>
    <scope>NUCLEOTIDE SEQUENCE [LARGE SCALE GENOMIC DNA]</scope>
</reference>
<proteinExistence type="predicted"/>
<protein>
    <submittedName>
        <fullName evidence="1">Uncharacterized protein</fullName>
    </submittedName>
</protein>
<accession>A0A2K9VD01</accession>
<name>A0A2K9VD01_9CAUD</name>
<evidence type="ECO:0000313" key="1">
    <source>
        <dbReference type="EMBL" id="AUV60103.1"/>
    </source>
</evidence>
<organism evidence="1 2">
    <name type="scientific">Lactobacillus phage Semele</name>
    <dbReference type="NCBI Taxonomy" id="2079433"/>
    <lineage>
        <taxon>Viruses</taxon>
        <taxon>Duplodnaviria</taxon>
        <taxon>Heunggongvirae</taxon>
        <taxon>Uroviricota</taxon>
        <taxon>Caudoviricetes</taxon>
        <taxon>Herelleviridae</taxon>
        <taxon>Harbinvirus</taxon>
        <taxon>Harbinvirus semele</taxon>
    </lineage>
</organism>
<dbReference type="EMBL" id="MG765279">
    <property type="protein sequence ID" value="AUV60103.1"/>
    <property type="molecule type" value="Genomic_DNA"/>
</dbReference>
<keyword evidence="2" id="KW-1185">Reference proteome</keyword>
<dbReference type="GeneID" id="54988884"/>
<dbReference type="Proteomes" id="UP000240377">
    <property type="component" value="Segment"/>
</dbReference>
<dbReference type="RefSeq" id="YP_009798422.1">
    <property type="nucleotide sequence ID" value="NC_047926.1"/>
</dbReference>
<dbReference type="KEGG" id="vg:54988884"/>